<dbReference type="Proteomes" id="UP000248917">
    <property type="component" value="Unassembled WGS sequence"/>
</dbReference>
<protein>
    <recommendedName>
        <fullName evidence="5">AAA+ ATPase domain-containing protein</fullName>
    </recommendedName>
</protein>
<evidence type="ECO:0000313" key="4">
    <source>
        <dbReference type="Proteomes" id="UP000248917"/>
    </source>
</evidence>
<accession>A0A326RVI0</accession>
<dbReference type="Pfam" id="PF13173">
    <property type="entry name" value="AAA_14"/>
    <property type="match status" value="1"/>
</dbReference>
<proteinExistence type="predicted"/>
<evidence type="ECO:0000259" key="1">
    <source>
        <dbReference type="Pfam" id="PF13173"/>
    </source>
</evidence>
<evidence type="ECO:0008006" key="5">
    <source>
        <dbReference type="Google" id="ProtNLM"/>
    </source>
</evidence>
<evidence type="ECO:0000259" key="2">
    <source>
        <dbReference type="Pfam" id="PF13635"/>
    </source>
</evidence>
<sequence length="375" mass="43462">MFIQRQVQDKLTKRLQDPKAIIIFGPRQVGKSTLLKHLADNFQLPILWWNGDDADIREMLESPSSTKLKTLIGKSKTLVIDEAQRIQNIGICIKIIVDNFPEVKVLVTGSSAFELSNSIKEPLTGRKWEYFLFPFSFTEMVNQGNFLEEKRMIPSRMVYGYYPEIVLNLADAADRLRMIADSYLFKDVFALGNLRKPEQIIKLLQALAYQVGNEVSYHELGMMAGLDNETVEKYITLLEQAFIIFRLGSFSRNLRNELKKAKKVYFVDNGIRNSLINNFLPLESRTDVGALWENFLMAERFKKNALEGQFNRGYFWRTHAQQEIDYVEEVEGKLSAWEFKWSPKAKVKIPSTFRQAYPEASIQTIHAENFEEFVL</sequence>
<dbReference type="InterPro" id="IPR041682">
    <property type="entry name" value="AAA_14"/>
</dbReference>
<dbReference type="OrthoDB" id="9778168at2"/>
<dbReference type="Pfam" id="PF13635">
    <property type="entry name" value="DUF4143"/>
    <property type="match status" value="1"/>
</dbReference>
<dbReference type="Gene3D" id="3.40.50.300">
    <property type="entry name" value="P-loop containing nucleotide triphosphate hydrolases"/>
    <property type="match status" value="1"/>
</dbReference>
<dbReference type="PANTHER" id="PTHR43566">
    <property type="entry name" value="CONSERVED PROTEIN"/>
    <property type="match status" value="1"/>
</dbReference>
<reference evidence="3 4" key="1">
    <citation type="submission" date="2018-06" db="EMBL/GenBank/DDBJ databases">
        <title>Genomic Encyclopedia of Archaeal and Bacterial Type Strains, Phase II (KMG-II): from individual species to whole genera.</title>
        <authorList>
            <person name="Goeker M."/>
        </authorList>
    </citation>
    <scope>NUCLEOTIDE SEQUENCE [LARGE SCALE GENOMIC DNA]</scope>
    <source>
        <strain evidence="3 4">T4</strain>
    </source>
</reference>
<feature type="domain" description="DUF4143" evidence="2">
    <location>
        <begin position="186"/>
        <end position="342"/>
    </location>
</feature>
<dbReference type="InterPro" id="IPR025420">
    <property type="entry name" value="DUF4143"/>
</dbReference>
<dbReference type="PANTHER" id="PTHR43566:SF1">
    <property type="entry name" value="AAA+ ATPASE DOMAIN-CONTAINING PROTEIN"/>
    <property type="match status" value="1"/>
</dbReference>
<dbReference type="EMBL" id="QKTX01000005">
    <property type="protein sequence ID" value="PZV83922.1"/>
    <property type="molecule type" value="Genomic_DNA"/>
</dbReference>
<dbReference type="AlphaFoldDB" id="A0A326RVI0"/>
<keyword evidence="4" id="KW-1185">Reference proteome</keyword>
<dbReference type="SUPFAM" id="SSF52540">
    <property type="entry name" value="P-loop containing nucleoside triphosphate hydrolases"/>
    <property type="match status" value="1"/>
</dbReference>
<organism evidence="3 4">
    <name type="scientific">Algoriphagus aquaeductus</name>
    <dbReference type="NCBI Taxonomy" id="475299"/>
    <lineage>
        <taxon>Bacteria</taxon>
        <taxon>Pseudomonadati</taxon>
        <taxon>Bacteroidota</taxon>
        <taxon>Cytophagia</taxon>
        <taxon>Cytophagales</taxon>
        <taxon>Cyclobacteriaceae</taxon>
        <taxon>Algoriphagus</taxon>
    </lineage>
</organism>
<gene>
    <name evidence="3" type="ORF">CLV31_105148</name>
</gene>
<dbReference type="InterPro" id="IPR027417">
    <property type="entry name" value="P-loop_NTPase"/>
</dbReference>
<evidence type="ECO:0000313" key="3">
    <source>
        <dbReference type="EMBL" id="PZV83922.1"/>
    </source>
</evidence>
<feature type="domain" description="AAA" evidence="1">
    <location>
        <begin position="18"/>
        <end position="140"/>
    </location>
</feature>
<name>A0A326RVI0_9BACT</name>
<comment type="caution">
    <text evidence="3">The sequence shown here is derived from an EMBL/GenBank/DDBJ whole genome shotgun (WGS) entry which is preliminary data.</text>
</comment>